<dbReference type="AlphaFoldDB" id="A0A067QFD7"/>
<keyword evidence="3" id="KW-1185">Reference proteome</keyword>
<name>A0A067QFD7_ZOONE</name>
<reference evidence="2 3" key="1">
    <citation type="journal article" date="2014" name="Nat. Commun.">
        <title>Molecular traces of alternative social organization in a termite genome.</title>
        <authorList>
            <person name="Terrapon N."/>
            <person name="Li C."/>
            <person name="Robertson H.M."/>
            <person name="Ji L."/>
            <person name="Meng X."/>
            <person name="Booth W."/>
            <person name="Chen Z."/>
            <person name="Childers C.P."/>
            <person name="Glastad K.M."/>
            <person name="Gokhale K."/>
            <person name="Gowin J."/>
            <person name="Gronenberg W."/>
            <person name="Hermansen R.A."/>
            <person name="Hu H."/>
            <person name="Hunt B.G."/>
            <person name="Huylmans A.K."/>
            <person name="Khalil S.M."/>
            <person name="Mitchell R.D."/>
            <person name="Munoz-Torres M.C."/>
            <person name="Mustard J.A."/>
            <person name="Pan H."/>
            <person name="Reese J.T."/>
            <person name="Scharf M.E."/>
            <person name="Sun F."/>
            <person name="Vogel H."/>
            <person name="Xiao J."/>
            <person name="Yang W."/>
            <person name="Yang Z."/>
            <person name="Yang Z."/>
            <person name="Zhou J."/>
            <person name="Zhu J."/>
            <person name="Brent C.S."/>
            <person name="Elsik C.G."/>
            <person name="Goodisman M.A."/>
            <person name="Liberles D.A."/>
            <person name="Roe R.M."/>
            <person name="Vargo E.L."/>
            <person name="Vilcinskas A."/>
            <person name="Wang J."/>
            <person name="Bornberg-Bauer E."/>
            <person name="Korb J."/>
            <person name="Zhang G."/>
            <person name="Liebig J."/>
        </authorList>
    </citation>
    <scope>NUCLEOTIDE SEQUENCE [LARGE SCALE GENOMIC DNA]</scope>
    <source>
        <tissue evidence="2">Whole organism</tissue>
    </source>
</reference>
<dbReference type="Proteomes" id="UP000027135">
    <property type="component" value="Unassembled WGS sequence"/>
</dbReference>
<feature type="region of interest" description="Disordered" evidence="1">
    <location>
        <begin position="48"/>
        <end position="100"/>
    </location>
</feature>
<gene>
    <name evidence="2" type="ORF">L798_04577</name>
</gene>
<feature type="compositionally biased region" description="Polar residues" evidence="1">
    <location>
        <begin position="70"/>
        <end position="85"/>
    </location>
</feature>
<organism evidence="2 3">
    <name type="scientific">Zootermopsis nevadensis</name>
    <name type="common">Dampwood termite</name>
    <dbReference type="NCBI Taxonomy" id="136037"/>
    <lineage>
        <taxon>Eukaryota</taxon>
        <taxon>Metazoa</taxon>
        <taxon>Ecdysozoa</taxon>
        <taxon>Arthropoda</taxon>
        <taxon>Hexapoda</taxon>
        <taxon>Insecta</taxon>
        <taxon>Pterygota</taxon>
        <taxon>Neoptera</taxon>
        <taxon>Polyneoptera</taxon>
        <taxon>Dictyoptera</taxon>
        <taxon>Blattodea</taxon>
        <taxon>Blattoidea</taxon>
        <taxon>Termitoidae</taxon>
        <taxon>Termopsidae</taxon>
        <taxon>Zootermopsis</taxon>
    </lineage>
</organism>
<evidence type="ECO:0000313" key="2">
    <source>
        <dbReference type="EMBL" id="KDR06386.1"/>
    </source>
</evidence>
<sequence length="100" mass="10858">MTGCTNFLLCNVNTPECVAKPTILHNILENIYIPIALSGVESSNPVVTASLPEPADKGLHRNNSKHRQENTTTKESWAKVTTPNATIKGKHATNAYSSKK</sequence>
<dbReference type="InParanoid" id="A0A067QFD7"/>
<dbReference type="EMBL" id="KK869644">
    <property type="protein sequence ID" value="KDR06386.1"/>
    <property type="molecule type" value="Genomic_DNA"/>
</dbReference>
<evidence type="ECO:0000313" key="3">
    <source>
        <dbReference type="Proteomes" id="UP000027135"/>
    </source>
</evidence>
<protein>
    <submittedName>
        <fullName evidence="2">Uncharacterized protein</fullName>
    </submittedName>
</protein>
<accession>A0A067QFD7</accession>
<proteinExistence type="predicted"/>
<evidence type="ECO:0000256" key="1">
    <source>
        <dbReference type="SAM" id="MobiDB-lite"/>
    </source>
</evidence>